<comment type="caution">
    <text evidence="1">The sequence shown here is derived from an EMBL/GenBank/DDBJ whole genome shotgun (WGS) entry which is preliminary data.</text>
</comment>
<dbReference type="EMBL" id="DTBQ01000009">
    <property type="protein sequence ID" value="HGM46167.1"/>
    <property type="molecule type" value="Genomic_DNA"/>
</dbReference>
<protein>
    <submittedName>
        <fullName evidence="1">Uncharacterized protein</fullName>
    </submittedName>
</protein>
<sequence length="63" mass="6930">MEEVEVLVENPEEARRAVEEAARSRVRRLVLRVKALDAASAAEAVREALRDTLPFTVIAEVAG</sequence>
<evidence type="ECO:0000313" key="1">
    <source>
        <dbReference type="EMBL" id="HGM46167.1"/>
    </source>
</evidence>
<accession>A0A7C4H6V9</accession>
<reference evidence="1" key="1">
    <citation type="journal article" date="2020" name="mSystems">
        <title>Genome- and Community-Level Interaction Insights into Carbon Utilization and Element Cycling Functions of Hydrothermarchaeota in Hydrothermal Sediment.</title>
        <authorList>
            <person name="Zhou Z."/>
            <person name="Liu Y."/>
            <person name="Xu W."/>
            <person name="Pan J."/>
            <person name="Luo Z.H."/>
            <person name="Li M."/>
        </authorList>
    </citation>
    <scope>NUCLEOTIDE SEQUENCE</scope>
    <source>
        <strain evidence="1">SpSt-649</strain>
    </source>
</reference>
<organism evidence="1">
    <name type="scientific">Thermofilum pendens</name>
    <dbReference type="NCBI Taxonomy" id="2269"/>
    <lineage>
        <taxon>Archaea</taxon>
        <taxon>Thermoproteota</taxon>
        <taxon>Thermoprotei</taxon>
        <taxon>Thermofilales</taxon>
        <taxon>Thermofilaceae</taxon>
        <taxon>Thermofilum</taxon>
    </lineage>
</organism>
<dbReference type="AlphaFoldDB" id="A0A7C4H6V9"/>
<proteinExistence type="predicted"/>
<name>A0A7C4H6V9_THEPE</name>
<gene>
    <name evidence="1" type="ORF">ENU21_00235</name>
</gene>